<protein>
    <submittedName>
        <fullName evidence="1">Uncharacterized protein</fullName>
    </submittedName>
</protein>
<evidence type="ECO:0000313" key="1">
    <source>
        <dbReference type="EMBL" id="GAI11460.1"/>
    </source>
</evidence>
<organism evidence="1">
    <name type="scientific">marine sediment metagenome</name>
    <dbReference type="NCBI Taxonomy" id="412755"/>
    <lineage>
        <taxon>unclassified sequences</taxon>
        <taxon>metagenomes</taxon>
        <taxon>ecological metagenomes</taxon>
    </lineage>
</organism>
<name>X1M9W9_9ZZZZ</name>
<reference evidence="1" key="1">
    <citation type="journal article" date="2014" name="Front. Microbiol.">
        <title>High frequency of phylogenetically diverse reductive dehalogenase-homologous genes in deep subseafloor sedimentary metagenomes.</title>
        <authorList>
            <person name="Kawai M."/>
            <person name="Futagami T."/>
            <person name="Toyoda A."/>
            <person name="Takaki Y."/>
            <person name="Nishi S."/>
            <person name="Hori S."/>
            <person name="Arai W."/>
            <person name="Tsubouchi T."/>
            <person name="Morono Y."/>
            <person name="Uchiyama I."/>
            <person name="Ito T."/>
            <person name="Fujiyama A."/>
            <person name="Inagaki F."/>
            <person name="Takami H."/>
        </authorList>
    </citation>
    <scope>NUCLEOTIDE SEQUENCE</scope>
    <source>
        <strain evidence="1">Expedition CK06-06</strain>
    </source>
</reference>
<gene>
    <name evidence="1" type="ORF">S06H3_22090</name>
</gene>
<dbReference type="EMBL" id="BARV01011728">
    <property type="protein sequence ID" value="GAI11460.1"/>
    <property type="molecule type" value="Genomic_DNA"/>
</dbReference>
<comment type="caution">
    <text evidence="1">The sequence shown here is derived from an EMBL/GenBank/DDBJ whole genome shotgun (WGS) entry which is preliminary data.</text>
</comment>
<accession>X1M9W9</accession>
<proteinExistence type="predicted"/>
<dbReference type="AlphaFoldDB" id="X1M9W9"/>
<sequence length="107" mass="11340">MIGQVSVAAATAVVGYDLFRDQTWRVSSKMRRLRGLAMAGSTAALDTSADLFIDQYHVGKFYNLAAGAPLMDQHNIPLKGNLVPPGATISLIISDAPATNPINVILS</sequence>